<dbReference type="EMBL" id="VCGU01000010">
    <property type="protein sequence ID" value="TRY68752.1"/>
    <property type="molecule type" value="Genomic_DNA"/>
</dbReference>
<feature type="region of interest" description="Disordered" evidence="1">
    <location>
        <begin position="117"/>
        <end position="146"/>
    </location>
</feature>
<protein>
    <recommendedName>
        <fullName evidence="6">Golgi integral membrane protein 4</fullName>
    </recommendedName>
</protein>
<dbReference type="GO" id="GO:0003682">
    <property type="term" value="F:chromatin binding"/>
    <property type="evidence" value="ECO:0007669"/>
    <property type="project" value="TreeGrafter"/>
</dbReference>
<evidence type="ECO:0000313" key="5">
    <source>
        <dbReference type="Proteomes" id="UP000318571"/>
    </source>
</evidence>
<organism evidence="4 5">
    <name type="scientific">Tigriopus californicus</name>
    <name type="common">Marine copepod</name>
    <dbReference type="NCBI Taxonomy" id="6832"/>
    <lineage>
        <taxon>Eukaryota</taxon>
        <taxon>Metazoa</taxon>
        <taxon>Ecdysozoa</taxon>
        <taxon>Arthropoda</taxon>
        <taxon>Crustacea</taxon>
        <taxon>Multicrustacea</taxon>
        <taxon>Hexanauplia</taxon>
        <taxon>Copepoda</taxon>
        <taxon>Harpacticoida</taxon>
        <taxon>Harpacticidae</taxon>
        <taxon>Tigriopus</taxon>
    </lineage>
</organism>
<feature type="signal peptide" evidence="3">
    <location>
        <begin position="1"/>
        <end position="18"/>
    </location>
</feature>
<evidence type="ECO:0000256" key="1">
    <source>
        <dbReference type="SAM" id="MobiDB-lite"/>
    </source>
</evidence>
<evidence type="ECO:0000313" key="4">
    <source>
        <dbReference type="EMBL" id="TRY68752.1"/>
    </source>
</evidence>
<feature type="region of interest" description="Disordered" evidence="1">
    <location>
        <begin position="380"/>
        <end position="471"/>
    </location>
</feature>
<dbReference type="GO" id="GO:0000796">
    <property type="term" value="C:condensin complex"/>
    <property type="evidence" value="ECO:0007669"/>
    <property type="project" value="TreeGrafter"/>
</dbReference>
<dbReference type="Proteomes" id="UP000318571">
    <property type="component" value="Chromosome 1"/>
</dbReference>
<proteinExistence type="predicted"/>
<evidence type="ECO:0000256" key="2">
    <source>
        <dbReference type="SAM" id="Phobius"/>
    </source>
</evidence>
<evidence type="ECO:0000256" key="3">
    <source>
        <dbReference type="SAM" id="SignalP"/>
    </source>
</evidence>
<dbReference type="Gene3D" id="1.20.5.170">
    <property type="match status" value="1"/>
</dbReference>
<keyword evidence="2" id="KW-0472">Membrane</keyword>
<feature type="compositionally biased region" description="Polar residues" evidence="1">
    <location>
        <begin position="261"/>
        <end position="274"/>
    </location>
</feature>
<dbReference type="GO" id="GO:0007076">
    <property type="term" value="P:mitotic chromosome condensation"/>
    <property type="evidence" value="ECO:0007669"/>
    <property type="project" value="TreeGrafter"/>
</dbReference>
<keyword evidence="3" id="KW-0732">Signal</keyword>
<name>A0A553NTJ2_TIGCA</name>
<feature type="transmembrane region" description="Helical" evidence="2">
    <location>
        <begin position="62"/>
        <end position="80"/>
    </location>
</feature>
<feature type="region of interest" description="Disordered" evidence="1">
    <location>
        <begin position="318"/>
        <end position="337"/>
    </location>
</feature>
<feature type="region of interest" description="Disordered" evidence="1">
    <location>
        <begin position="258"/>
        <end position="300"/>
    </location>
</feature>
<dbReference type="PANTHER" id="PTHR43941">
    <property type="entry name" value="STRUCTURAL MAINTENANCE OF CHROMOSOMES PROTEIN 2"/>
    <property type="match status" value="1"/>
</dbReference>
<keyword evidence="5" id="KW-1185">Reference proteome</keyword>
<sequence length="538" mass="60287">MVGKVFFFLLHTEWVVHTYIHGKVRKPRKPIKQNLNEKASDQIQEPRSPIMISLVARTGRRGVLVGVVGIASLFIVMAVVRDLNTKLVVMTASNQNYQKMTDSQAQKITQLQKTLQEEQEQKELNNKQSLSEHTRMKKAHEGQQREMQTKLAEVEGRLAALQKEHSELQREFQNLSQKHIQMNHHVSRLEAENEQLEAEVARFKHENDVHFAKIAQDRDNYKEQYLALFKQHQANTDSIQTLEREKERLQRQLNHMGVEGTRSNASHNQSSKSPHLNPPLAPGAKPAPVSSSSTSSSAKNQVLNLPLQEPVAHGGVSYGGGAGLSKSSSTEGVVPRVGAEPPLARNLVVPPHEIRKEDVMEAPKPGEFRNYLHGQIEGNANNQIAQPVVKKSPSEDDNLDRAVDGVKQANPEILDRIDPNGDQADVEGEEEDDQDDAVDGELGDLQRYQKAPTNPRGHVDGGALALGQGDEDEDVNYDQDIIHGFQRHHGQNRGYQPAGFPINQPHFGNPNIQPRRYVQAPEEPVRFAQRPWGHQNLL</sequence>
<comment type="caution">
    <text evidence="4">The sequence shown here is derived from an EMBL/GenBank/DDBJ whole genome shotgun (WGS) entry which is preliminary data.</text>
</comment>
<keyword evidence="2" id="KW-1133">Transmembrane helix</keyword>
<feature type="chain" id="PRO_5021765638" description="Golgi integral membrane protein 4" evidence="3">
    <location>
        <begin position="19"/>
        <end position="538"/>
    </location>
</feature>
<keyword evidence="2" id="KW-0812">Transmembrane</keyword>
<dbReference type="GO" id="GO:0000785">
    <property type="term" value="C:chromatin"/>
    <property type="evidence" value="ECO:0007669"/>
    <property type="project" value="TreeGrafter"/>
</dbReference>
<evidence type="ECO:0008006" key="6">
    <source>
        <dbReference type="Google" id="ProtNLM"/>
    </source>
</evidence>
<dbReference type="AlphaFoldDB" id="A0A553NTJ2"/>
<reference evidence="4 5" key="1">
    <citation type="journal article" date="2018" name="Nat. Ecol. Evol.">
        <title>Genomic signatures of mitonuclear coevolution across populations of Tigriopus californicus.</title>
        <authorList>
            <person name="Barreto F.S."/>
            <person name="Watson E.T."/>
            <person name="Lima T.G."/>
            <person name="Willett C.S."/>
            <person name="Edmands S."/>
            <person name="Li W."/>
            <person name="Burton R.S."/>
        </authorList>
    </citation>
    <scope>NUCLEOTIDE SEQUENCE [LARGE SCALE GENOMIC DNA]</scope>
    <source>
        <strain evidence="4 5">San Diego</strain>
    </source>
</reference>
<gene>
    <name evidence="4" type="ORF">TCAL_04691</name>
</gene>
<accession>A0A553NTJ2</accession>
<feature type="compositionally biased region" description="Acidic residues" evidence="1">
    <location>
        <begin position="424"/>
        <end position="442"/>
    </location>
</feature>
<dbReference type="GO" id="GO:0000793">
    <property type="term" value="C:condensed chromosome"/>
    <property type="evidence" value="ECO:0007669"/>
    <property type="project" value="TreeGrafter"/>
</dbReference>
<dbReference type="PANTHER" id="PTHR43941:SF1">
    <property type="entry name" value="STRUCTURAL MAINTENANCE OF CHROMOSOMES PROTEIN 2"/>
    <property type="match status" value="1"/>
</dbReference>